<comment type="caution">
    <text evidence="1">The sequence shown here is derived from an EMBL/GenBank/DDBJ whole genome shotgun (WGS) entry which is preliminary data.</text>
</comment>
<name>A0A7W6EBL0_9HYPH</name>
<dbReference type="EMBL" id="JACIEK010000004">
    <property type="protein sequence ID" value="MBB3998346.1"/>
    <property type="molecule type" value="Genomic_DNA"/>
</dbReference>
<dbReference type="NCBIfam" id="TIGR04029">
    <property type="entry name" value="CMD_Avi_7170"/>
    <property type="match status" value="1"/>
</dbReference>
<dbReference type="Gene3D" id="1.20.1290.10">
    <property type="entry name" value="AhpD-like"/>
    <property type="match status" value="1"/>
</dbReference>
<sequence>MSEPSTDLIDALAGIRAGSALDAIRAKRSLARDNAQHSYELLLHPAEPGDVSLDERRAVAVFVALLHGDAAVAEHYTRLLAVPELERRLAAEAEAASAQGPYGAYPPGPLSAEDEAGPIYRAGDDARAALGPRLAAALEHAHLLVFHPRDAAGEALARLVEAGWSADGIVTLSQLVSFLAFQIRAAIGLRALAQAGEAA</sequence>
<dbReference type="SUPFAM" id="SSF69118">
    <property type="entry name" value="AhpD-like"/>
    <property type="match status" value="1"/>
</dbReference>
<keyword evidence="2" id="KW-1185">Reference proteome</keyword>
<evidence type="ECO:0000313" key="1">
    <source>
        <dbReference type="EMBL" id="MBB3998346.1"/>
    </source>
</evidence>
<dbReference type="AlphaFoldDB" id="A0A7W6EBL0"/>
<dbReference type="RefSeq" id="WP_183199875.1">
    <property type="nucleotide sequence ID" value="NZ_JACIEK010000004.1"/>
</dbReference>
<dbReference type="InterPro" id="IPR029032">
    <property type="entry name" value="AhpD-like"/>
</dbReference>
<gene>
    <name evidence="1" type="ORF">GGR04_002185</name>
</gene>
<accession>A0A7W6EBL0</accession>
<evidence type="ECO:0000313" key="2">
    <source>
        <dbReference type="Proteomes" id="UP000542776"/>
    </source>
</evidence>
<organism evidence="1 2">
    <name type="scientific">Aureimonas pseudogalii</name>
    <dbReference type="NCBI Taxonomy" id="1744844"/>
    <lineage>
        <taxon>Bacteria</taxon>
        <taxon>Pseudomonadati</taxon>
        <taxon>Pseudomonadota</taxon>
        <taxon>Alphaproteobacteria</taxon>
        <taxon>Hyphomicrobiales</taxon>
        <taxon>Aurantimonadaceae</taxon>
        <taxon>Aureimonas</taxon>
    </lineage>
</organism>
<proteinExistence type="predicted"/>
<dbReference type="Proteomes" id="UP000542776">
    <property type="component" value="Unassembled WGS sequence"/>
</dbReference>
<dbReference type="InterPro" id="IPR023982">
    <property type="entry name" value="CHP04029_CMD-like"/>
</dbReference>
<reference evidence="1 2" key="1">
    <citation type="submission" date="2020-08" db="EMBL/GenBank/DDBJ databases">
        <title>Genomic Encyclopedia of Type Strains, Phase IV (KMG-IV): sequencing the most valuable type-strain genomes for metagenomic binning, comparative biology and taxonomic classification.</title>
        <authorList>
            <person name="Goeker M."/>
        </authorList>
    </citation>
    <scope>NUCLEOTIDE SEQUENCE [LARGE SCALE GENOMIC DNA]</scope>
    <source>
        <strain evidence="1 2">DSM 102238</strain>
    </source>
</reference>
<protein>
    <submittedName>
        <fullName evidence="1">CMD domain protein</fullName>
    </submittedName>
</protein>